<dbReference type="OrthoDB" id="9808134at2"/>
<keyword evidence="5" id="KW-0598">Phosphotransferase system</keyword>
<protein>
    <submittedName>
        <fullName evidence="9">PTS sugar transporter subunit IIB</fullName>
    </submittedName>
</protein>
<evidence type="ECO:0000256" key="6">
    <source>
        <dbReference type="ARBA" id="ARBA00022777"/>
    </source>
</evidence>
<reference evidence="9 10" key="1">
    <citation type="submission" date="2015-10" db="EMBL/GenBank/DDBJ databases">
        <title>Erysipelothrix larvae sp. LV19 isolated from the larval gut of the rhinoceros beetle, Trypoxylus dichotomus.</title>
        <authorList>
            <person name="Lim S."/>
            <person name="Kim B.-C."/>
        </authorList>
    </citation>
    <scope>NUCLEOTIDE SEQUENCE [LARGE SCALE GENOMIC DNA]</scope>
    <source>
        <strain evidence="9 10">LV19</strain>
    </source>
</reference>
<evidence type="ECO:0000256" key="4">
    <source>
        <dbReference type="ARBA" id="ARBA00022679"/>
    </source>
</evidence>
<dbReference type="PANTHER" id="PTHR34581">
    <property type="entry name" value="PTS SYSTEM N,N'-DIACETYLCHITOBIOSE-SPECIFIC EIIB COMPONENT"/>
    <property type="match status" value="1"/>
</dbReference>
<dbReference type="Proteomes" id="UP000063781">
    <property type="component" value="Chromosome"/>
</dbReference>
<evidence type="ECO:0000256" key="3">
    <source>
        <dbReference type="ARBA" id="ARBA00022597"/>
    </source>
</evidence>
<dbReference type="GO" id="GO:0009401">
    <property type="term" value="P:phosphoenolpyruvate-dependent sugar phosphotransferase system"/>
    <property type="evidence" value="ECO:0007669"/>
    <property type="project" value="UniProtKB-KW"/>
</dbReference>
<keyword evidence="3 9" id="KW-0762">Sugar transport</keyword>
<dbReference type="GO" id="GO:0016301">
    <property type="term" value="F:kinase activity"/>
    <property type="evidence" value="ECO:0007669"/>
    <property type="project" value="UniProtKB-KW"/>
</dbReference>
<dbReference type="InterPro" id="IPR003501">
    <property type="entry name" value="PTS_EIIB_2/3"/>
</dbReference>
<evidence type="ECO:0000256" key="5">
    <source>
        <dbReference type="ARBA" id="ARBA00022683"/>
    </source>
</evidence>
<accession>A0A109UHA2</accession>
<dbReference type="Gene3D" id="3.40.50.2300">
    <property type="match status" value="1"/>
</dbReference>
<dbReference type="KEGG" id="erl:AOC36_08150"/>
<keyword evidence="6" id="KW-0418">Kinase</keyword>
<dbReference type="RefSeq" id="WP_067633228.1">
    <property type="nucleotide sequence ID" value="NZ_CP013213.1"/>
</dbReference>
<keyword evidence="2" id="KW-0597">Phosphoprotein</keyword>
<dbReference type="InterPro" id="IPR036095">
    <property type="entry name" value="PTS_EIIB-like_sf"/>
</dbReference>
<keyword evidence="4" id="KW-0808">Transferase</keyword>
<evidence type="ECO:0000313" key="9">
    <source>
        <dbReference type="EMBL" id="AMC93958.1"/>
    </source>
</evidence>
<keyword evidence="1" id="KW-0813">Transport</keyword>
<dbReference type="EMBL" id="CP013213">
    <property type="protein sequence ID" value="AMC93958.1"/>
    <property type="molecule type" value="Genomic_DNA"/>
</dbReference>
<dbReference type="Pfam" id="PF02302">
    <property type="entry name" value="PTS_IIB"/>
    <property type="match status" value="1"/>
</dbReference>
<dbReference type="GO" id="GO:0008982">
    <property type="term" value="F:protein-N(PI)-phosphohistidine-sugar phosphotransferase activity"/>
    <property type="evidence" value="ECO:0007669"/>
    <property type="project" value="InterPro"/>
</dbReference>
<evidence type="ECO:0000256" key="1">
    <source>
        <dbReference type="ARBA" id="ARBA00022448"/>
    </source>
</evidence>
<dbReference type="STRING" id="1514105.AOC36_08150"/>
<evidence type="ECO:0000259" key="8">
    <source>
        <dbReference type="PROSITE" id="PS51100"/>
    </source>
</evidence>
<proteinExistence type="predicted"/>
<feature type="modified residue" description="Phosphocysteine; by EIIA" evidence="7">
    <location>
        <position position="10"/>
    </location>
</feature>
<dbReference type="SUPFAM" id="SSF52794">
    <property type="entry name" value="PTS system IIB component-like"/>
    <property type="match status" value="1"/>
</dbReference>
<gene>
    <name evidence="9" type="ORF">AOC36_08150</name>
</gene>
<dbReference type="CDD" id="cd05564">
    <property type="entry name" value="PTS_IIB_chitobiose_lichenan"/>
    <property type="match status" value="1"/>
</dbReference>
<dbReference type="AlphaFoldDB" id="A0A109UHA2"/>
<name>A0A109UHA2_9FIRM</name>
<evidence type="ECO:0000313" key="10">
    <source>
        <dbReference type="Proteomes" id="UP000063781"/>
    </source>
</evidence>
<organism evidence="9 10">
    <name type="scientific">Erysipelothrix larvae</name>
    <dbReference type="NCBI Taxonomy" id="1514105"/>
    <lineage>
        <taxon>Bacteria</taxon>
        <taxon>Bacillati</taxon>
        <taxon>Bacillota</taxon>
        <taxon>Erysipelotrichia</taxon>
        <taxon>Erysipelotrichales</taxon>
        <taxon>Erysipelotrichaceae</taxon>
        <taxon>Erysipelothrix</taxon>
    </lineage>
</organism>
<evidence type="ECO:0000256" key="2">
    <source>
        <dbReference type="ARBA" id="ARBA00022553"/>
    </source>
</evidence>
<dbReference type="PANTHER" id="PTHR34581:SF2">
    <property type="entry name" value="PTS SYSTEM N,N'-DIACETYLCHITOBIOSE-SPECIFIC EIIB COMPONENT"/>
    <property type="match status" value="1"/>
</dbReference>
<feature type="domain" description="PTS EIIB type-3" evidence="8">
    <location>
        <begin position="3"/>
        <end position="105"/>
    </location>
</feature>
<dbReference type="InterPro" id="IPR051819">
    <property type="entry name" value="PTS_sugar-specific_EIIB"/>
</dbReference>
<sequence length="105" mass="11559">MEKVRILLCCGAGMSSGFLAQKARKSAKKRGIIASIEARSESEVSSYLSSIDILMIGPHYSNQLEKFQKMAEPYDLPVVVISQTIYASLDGDSLLNYALDIIDKK</sequence>
<dbReference type="InterPro" id="IPR013012">
    <property type="entry name" value="PTS_EIIB_3"/>
</dbReference>
<keyword evidence="10" id="KW-1185">Reference proteome</keyword>
<evidence type="ECO:0000256" key="7">
    <source>
        <dbReference type="PROSITE-ProRule" id="PRU00423"/>
    </source>
</evidence>
<dbReference type="PROSITE" id="PS51100">
    <property type="entry name" value="PTS_EIIB_TYPE_3"/>
    <property type="match status" value="1"/>
</dbReference>